<evidence type="ECO:0000256" key="10">
    <source>
        <dbReference type="ARBA" id="ARBA00023166"/>
    </source>
</evidence>
<comment type="subcellular location">
    <subcellularLocation>
        <location evidence="1">Membrane</location>
        <topology evidence="1">Multi-pass membrane protein</topology>
    </subcellularLocation>
</comment>
<evidence type="ECO:0000256" key="8">
    <source>
        <dbReference type="ARBA" id="ARBA00023098"/>
    </source>
</evidence>
<dbReference type="OMA" id="KTTHYLY"/>
<dbReference type="InParanoid" id="A0A1X7V3U1"/>
<feature type="transmembrane region" description="Helical" evidence="14">
    <location>
        <begin position="96"/>
        <end position="121"/>
    </location>
</feature>
<dbReference type="Pfam" id="PF05241">
    <property type="entry name" value="EBP"/>
    <property type="match status" value="1"/>
</dbReference>
<keyword evidence="9 13" id="KW-0472">Membrane</keyword>
<keyword evidence="4 13" id="KW-0812">Transmembrane</keyword>
<evidence type="ECO:0000256" key="3">
    <source>
        <dbReference type="ARBA" id="ARBA00022516"/>
    </source>
</evidence>
<sequence length="218" mass="25595">MSHKAYPNLAHLETFSRDLNYTGVPLDGWIHPMTFVPIVLSVIAFITVGRPRGFLSYWALLNFALIHPMDLFVGTLGYGPRYMVDEYSVLDTRYWVVQDVCVTIVSFLEFIVMAPLCFFWYRGIVQGRPDKAFFAIQASTWQLIGTIFYVVGEIMDDFKHLPGNDFVWPPKFDSYLKLKYFWFIFVCLNHIWVFLPLTVIYKSYREIIQGMTMKHKKK</sequence>
<keyword evidence="11" id="KW-0753">Steroid metabolism</keyword>
<dbReference type="STRING" id="400682.A0A1X7V3U1"/>
<dbReference type="EnsemblMetazoa" id="Aqu2.1.34621_001">
    <property type="protein sequence ID" value="Aqu2.1.34621_001"/>
    <property type="gene ID" value="Aqu2.1.34621"/>
</dbReference>
<dbReference type="GO" id="GO:0005783">
    <property type="term" value="C:endoplasmic reticulum"/>
    <property type="evidence" value="ECO:0007669"/>
    <property type="project" value="TreeGrafter"/>
</dbReference>
<keyword evidence="5" id="KW-0752">Steroid biosynthesis</keyword>
<evidence type="ECO:0000256" key="4">
    <source>
        <dbReference type="ARBA" id="ARBA00022692"/>
    </source>
</evidence>
<reference evidence="17" key="1">
    <citation type="journal article" date="2010" name="Nature">
        <title>The Amphimedon queenslandica genome and the evolution of animal complexity.</title>
        <authorList>
            <person name="Srivastava M."/>
            <person name="Simakov O."/>
            <person name="Chapman J."/>
            <person name="Fahey B."/>
            <person name="Gauthier M.E."/>
            <person name="Mitros T."/>
            <person name="Richards G.S."/>
            <person name="Conaco C."/>
            <person name="Dacre M."/>
            <person name="Hellsten U."/>
            <person name="Larroux C."/>
            <person name="Putnam N.H."/>
            <person name="Stanke M."/>
            <person name="Adamska M."/>
            <person name="Darling A."/>
            <person name="Degnan S.M."/>
            <person name="Oakley T.H."/>
            <person name="Plachetzki D.C."/>
            <person name="Zhai Y."/>
            <person name="Adamski M."/>
            <person name="Calcino A."/>
            <person name="Cummins S.F."/>
            <person name="Goodstein D.M."/>
            <person name="Harris C."/>
            <person name="Jackson D.J."/>
            <person name="Leys S.P."/>
            <person name="Shu S."/>
            <person name="Woodcroft B.J."/>
            <person name="Vervoort M."/>
            <person name="Kosik K.S."/>
            <person name="Manning G."/>
            <person name="Degnan B.M."/>
            <person name="Rokhsar D.S."/>
        </authorList>
    </citation>
    <scope>NUCLEOTIDE SEQUENCE [LARGE SCALE GENOMIC DNA]</scope>
</reference>
<comment type="similarity">
    <text evidence="2">Belongs to the EBP family.</text>
</comment>
<dbReference type="GO" id="GO:0006695">
    <property type="term" value="P:cholesterol biosynthetic process"/>
    <property type="evidence" value="ECO:0007669"/>
    <property type="project" value="TreeGrafter"/>
</dbReference>
<dbReference type="PROSITE" id="PS51751">
    <property type="entry name" value="EXPERA"/>
    <property type="match status" value="1"/>
</dbReference>
<accession>A0A1X7V3U1</accession>
<keyword evidence="17" id="KW-1185">Reference proteome</keyword>
<feature type="transmembrane region" description="Helical" evidence="14">
    <location>
        <begin position="180"/>
        <end position="201"/>
    </location>
</feature>
<feature type="transmembrane region" description="Helical" evidence="14">
    <location>
        <begin position="55"/>
        <end position="76"/>
    </location>
</feature>
<keyword evidence="12" id="KW-0413">Isomerase</keyword>
<dbReference type="eggNOG" id="ENOG502RVFW">
    <property type="taxonomic scope" value="Eukaryota"/>
</dbReference>
<feature type="transmembrane region" description="Helical" evidence="14">
    <location>
        <begin position="133"/>
        <end position="152"/>
    </location>
</feature>
<gene>
    <name evidence="16" type="primary">100636492</name>
</gene>
<evidence type="ECO:0000256" key="13">
    <source>
        <dbReference type="PROSITE-ProRule" id="PRU01087"/>
    </source>
</evidence>
<dbReference type="AlphaFoldDB" id="A0A1X7V3U1"/>
<evidence type="ECO:0000256" key="2">
    <source>
        <dbReference type="ARBA" id="ARBA00008337"/>
    </source>
</evidence>
<evidence type="ECO:0000256" key="12">
    <source>
        <dbReference type="ARBA" id="ARBA00023235"/>
    </source>
</evidence>
<evidence type="ECO:0000256" key="7">
    <source>
        <dbReference type="ARBA" id="ARBA00023011"/>
    </source>
</evidence>
<dbReference type="PANTHER" id="PTHR14207:SF0">
    <property type="entry name" value="3-BETA-HYDROXYSTEROID-DELTA(8),DELTA(7)-ISOMERASE"/>
    <property type="match status" value="1"/>
</dbReference>
<name>A0A1X7V3U1_AMPQE</name>
<dbReference type="InterPro" id="IPR007905">
    <property type="entry name" value="EBP"/>
</dbReference>
<feature type="domain" description="EXPERA" evidence="15">
    <location>
        <begin position="55"/>
        <end position="200"/>
    </location>
</feature>
<feature type="transmembrane region" description="Helical" evidence="14">
    <location>
        <begin position="29"/>
        <end position="48"/>
    </location>
</feature>
<evidence type="ECO:0000256" key="9">
    <source>
        <dbReference type="ARBA" id="ARBA00023136"/>
    </source>
</evidence>
<reference evidence="16" key="2">
    <citation type="submission" date="2017-05" db="UniProtKB">
        <authorList>
            <consortium name="EnsemblMetazoa"/>
        </authorList>
    </citation>
    <scope>IDENTIFICATION</scope>
</reference>
<dbReference type="EnsemblMetazoa" id="XM_003385739.2">
    <property type="protein sequence ID" value="XP_003385787.1"/>
    <property type="gene ID" value="LOC100636492"/>
</dbReference>
<dbReference type="GO" id="GO:0016020">
    <property type="term" value="C:membrane"/>
    <property type="evidence" value="ECO:0007669"/>
    <property type="project" value="UniProtKB-SubCell"/>
</dbReference>
<evidence type="ECO:0000256" key="14">
    <source>
        <dbReference type="SAM" id="Phobius"/>
    </source>
</evidence>
<evidence type="ECO:0000256" key="11">
    <source>
        <dbReference type="ARBA" id="ARBA00023221"/>
    </source>
</evidence>
<dbReference type="Proteomes" id="UP000007879">
    <property type="component" value="Unassembled WGS sequence"/>
</dbReference>
<dbReference type="OrthoDB" id="58557at2759"/>
<organism evidence="16">
    <name type="scientific">Amphimedon queenslandica</name>
    <name type="common">Sponge</name>
    <dbReference type="NCBI Taxonomy" id="400682"/>
    <lineage>
        <taxon>Eukaryota</taxon>
        <taxon>Metazoa</taxon>
        <taxon>Porifera</taxon>
        <taxon>Demospongiae</taxon>
        <taxon>Heteroscleromorpha</taxon>
        <taxon>Haplosclerida</taxon>
        <taxon>Niphatidae</taxon>
        <taxon>Amphimedon</taxon>
    </lineage>
</organism>
<dbReference type="GO" id="GO:0004769">
    <property type="term" value="F:steroid Delta-isomerase activity"/>
    <property type="evidence" value="ECO:0007669"/>
    <property type="project" value="TreeGrafter"/>
</dbReference>
<dbReference type="InterPro" id="IPR033118">
    <property type="entry name" value="EXPERA"/>
</dbReference>
<keyword evidence="8" id="KW-0443">Lipid metabolism</keyword>
<keyword evidence="3" id="KW-0444">Lipid biosynthesis</keyword>
<protein>
    <recommendedName>
        <fullName evidence="15">EXPERA domain-containing protein</fullName>
    </recommendedName>
</protein>
<evidence type="ECO:0000256" key="5">
    <source>
        <dbReference type="ARBA" id="ARBA00022955"/>
    </source>
</evidence>
<evidence type="ECO:0000313" key="16">
    <source>
        <dbReference type="EnsemblMetazoa" id="Aqu2.1.34621_001"/>
    </source>
</evidence>
<dbReference type="KEGG" id="aqu:100636492"/>
<evidence type="ECO:0000256" key="6">
    <source>
        <dbReference type="ARBA" id="ARBA00022989"/>
    </source>
</evidence>
<dbReference type="PANTHER" id="PTHR14207">
    <property type="entry name" value="STEROL ISOMERASE"/>
    <property type="match status" value="1"/>
</dbReference>
<dbReference type="GO" id="GO:0047750">
    <property type="term" value="F:cholestenol delta-isomerase activity"/>
    <property type="evidence" value="ECO:0007669"/>
    <property type="project" value="InterPro"/>
</dbReference>
<keyword evidence="7" id="KW-0756">Sterol biosynthesis</keyword>
<keyword evidence="6 13" id="KW-1133">Transmembrane helix</keyword>
<evidence type="ECO:0000313" key="17">
    <source>
        <dbReference type="Proteomes" id="UP000007879"/>
    </source>
</evidence>
<keyword evidence="10" id="KW-1207">Sterol metabolism</keyword>
<proteinExistence type="inferred from homology"/>
<evidence type="ECO:0000256" key="1">
    <source>
        <dbReference type="ARBA" id="ARBA00004141"/>
    </source>
</evidence>
<dbReference type="GO" id="GO:0000247">
    <property type="term" value="F:C-8 sterol isomerase activity"/>
    <property type="evidence" value="ECO:0007669"/>
    <property type="project" value="TreeGrafter"/>
</dbReference>
<evidence type="ECO:0000259" key="15">
    <source>
        <dbReference type="PROSITE" id="PS51751"/>
    </source>
</evidence>